<proteinExistence type="predicted"/>
<sequence>MQIKNKYLIFNSILNIMDNKLKYNAYLLCERIRALTQELDKSIKDISHKTAIENDELYDKVYDKTYEKVYKPPAGISGTAWDNAIIQWKSSLRRPW</sequence>
<dbReference type="AlphaFoldDB" id="A0A6C0JBD9"/>
<evidence type="ECO:0000313" key="1">
    <source>
        <dbReference type="EMBL" id="QHU03125.1"/>
    </source>
</evidence>
<dbReference type="EMBL" id="MN740369">
    <property type="protein sequence ID" value="QHU03125.1"/>
    <property type="molecule type" value="Genomic_DNA"/>
</dbReference>
<accession>A0A6C0JBD9</accession>
<name>A0A6C0JBD9_9ZZZZ</name>
<reference evidence="1" key="1">
    <citation type="journal article" date="2020" name="Nature">
        <title>Giant virus diversity and host interactions through global metagenomics.</title>
        <authorList>
            <person name="Schulz F."/>
            <person name="Roux S."/>
            <person name="Paez-Espino D."/>
            <person name="Jungbluth S."/>
            <person name="Walsh D.A."/>
            <person name="Denef V.J."/>
            <person name="McMahon K.D."/>
            <person name="Konstantinidis K.T."/>
            <person name="Eloe-Fadrosh E.A."/>
            <person name="Kyrpides N.C."/>
            <person name="Woyke T."/>
        </authorList>
    </citation>
    <scope>NUCLEOTIDE SEQUENCE</scope>
    <source>
        <strain evidence="1">GVMAG-M-3300025890-48</strain>
    </source>
</reference>
<protein>
    <submittedName>
        <fullName evidence="1">Uncharacterized protein</fullName>
    </submittedName>
</protein>
<organism evidence="1">
    <name type="scientific">viral metagenome</name>
    <dbReference type="NCBI Taxonomy" id="1070528"/>
    <lineage>
        <taxon>unclassified sequences</taxon>
        <taxon>metagenomes</taxon>
        <taxon>organismal metagenomes</taxon>
    </lineage>
</organism>